<evidence type="ECO:0000313" key="2">
    <source>
        <dbReference type="EMBL" id="MEQ2258266.1"/>
    </source>
</evidence>
<feature type="region of interest" description="Disordered" evidence="1">
    <location>
        <begin position="77"/>
        <end position="144"/>
    </location>
</feature>
<feature type="compositionally biased region" description="Polar residues" evidence="1">
    <location>
        <begin position="1"/>
        <end position="26"/>
    </location>
</feature>
<gene>
    <name evidence="2" type="ORF">XENORESO_013961</name>
</gene>
<keyword evidence="3" id="KW-1185">Reference proteome</keyword>
<sequence length="144" mass="16391">FPESFFTSEPPSDSPCNGNKSPQMWRQSGEVERLKQKLAETEREVTEREHDLRTLERLREMERTEAQIWISALKLKEREGKEARRSADSQAAAQSVSSSPQDWTPTSLVAEADRRNRQQGSALMPVLEEDEENSDWAGVEEGDA</sequence>
<evidence type="ECO:0000256" key="1">
    <source>
        <dbReference type="SAM" id="MobiDB-lite"/>
    </source>
</evidence>
<reference evidence="2 3" key="1">
    <citation type="submission" date="2021-06" db="EMBL/GenBank/DDBJ databases">
        <authorList>
            <person name="Palmer J.M."/>
        </authorList>
    </citation>
    <scope>NUCLEOTIDE SEQUENCE [LARGE SCALE GENOMIC DNA]</scope>
    <source>
        <strain evidence="2 3">XR_2019</strain>
        <tissue evidence="2">Muscle</tissue>
    </source>
</reference>
<name>A0ABV0VM69_9TELE</name>
<feature type="compositionally biased region" description="Low complexity" evidence="1">
    <location>
        <begin position="88"/>
        <end position="99"/>
    </location>
</feature>
<proteinExistence type="predicted"/>
<comment type="caution">
    <text evidence="2">The sequence shown here is derived from an EMBL/GenBank/DDBJ whole genome shotgun (WGS) entry which is preliminary data.</text>
</comment>
<feature type="non-terminal residue" evidence="2">
    <location>
        <position position="1"/>
    </location>
</feature>
<dbReference type="Proteomes" id="UP001444071">
    <property type="component" value="Unassembled WGS sequence"/>
</dbReference>
<protein>
    <submittedName>
        <fullName evidence="2">Uncharacterized protein</fullName>
    </submittedName>
</protein>
<accession>A0ABV0VM69</accession>
<dbReference type="EMBL" id="JAHRIM010000444">
    <property type="protein sequence ID" value="MEQ2258266.1"/>
    <property type="molecule type" value="Genomic_DNA"/>
</dbReference>
<feature type="region of interest" description="Disordered" evidence="1">
    <location>
        <begin position="1"/>
        <end position="51"/>
    </location>
</feature>
<feature type="compositionally biased region" description="Basic and acidic residues" evidence="1">
    <location>
        <begin position="77"/>
        <end position="87"/>
    </location>
</feature>
<evidence type="ECO:0000313" key="3">
    <source>
        <dbReference type="Proteomes" id="UP001444071"/>
    </source>
</evidence>
<organism evidence="2 3">
    <name type="scientific">Xenotaenia resolanae</name>
    <dbReference type="NCBI Taxonomy" id="208358"/>
    <lineage>
        <taxon>Eukaryota</taxon>
        <taxon>Metazoa</taxon>
        <taxon>Chordata</taxon>
        <taxon>Craniata</taxon>
        <taxon>Vertebrata</taxon>
        <taxon>Euteleostomi</taxon>
        <taxon>Actinopterygii</taxon>
        <taxon>Neopterygii</taxon>
        <taxon>Teleostei</taxon>
        <taxon>Neoteleostei</taxon>
        <taxon>Acanthomorphata</taxon>
        <taxon>Ovalentaria</taxon>
        <taxon>Atherinomorphae</taxon>
        <taxon>Cyprinodontiformes</taxon>
        <taxon>Goodeidae</taxon>
        <taxon>Xenotaenia</taxon>
    </lineage>
</organism>
<feature type="compositionally biased region" description="Basic and acidic residues" evidence="1">
    <location>
        <begin position="29"/>
        <end position="51"/>
    </location>
</feature>
<feature type="compositionally biased region" description="Acidic residues" evidence="1">
    <location>
        <begin position="127"/>
        <end position="144"/>
    </location>
</feature>